<evidence type="ECO:0000256" key="5">
    <source>
        <dbReference type="ARBA" id="ARBA00023136"/>
    </source>
</evidence>
<dbReference type="PANTHER" id="PTHR14198">
    <property type="entry name" value="TRANSMEMBRANE 4 L6 FAMILY MEMBER 1-RELATED"/>
    <property type="match status" value="1"/>
</dbReference>
<dbReference type="Proteomes" id="UP000694417">
    <property type="component" value="Unplaced"/>
</dbReference>
<organism evidence="7 8">
    <name type="scientific">Urocitellus parryii</name>
    <name type="common">Arctic ground squirrel</name>
    <name type="synonym">Spermophilus parryii</name>
    <dbReference type="NCBI Taxonomy" id="9999"/>
    <lineage>
        <taxon>Eukaryota</taxon>
        <taxon>Metazoa</taxon>
        <taxon>Chordata</taxon>
        <taxon>Craniata</taxon>
        <taxon>Vertebrata</taxon>
        <taxon>Euteleostomi</taxon>
        <taxon>Mammalia</taxon>
        <taxon>Eutheria</taxon>
        <taxon>Euarchontoglires</taxon>
        <taxon>Glires</taxon>
        <taxon>Rodentia</taxon>
        <taxon>Sciuromorpha</taxon>
        <taxon>Sciuridae</taxon>
        <taxon>Xerinae</taxon>
        <taxon>Marmotini</taxon>
        <taxon>Urocitellus</taxon>
    </lineage>
</organism>
<evidence type="ECO:0000313" key="7">
    <source>
        <dbReference type="Ensembl" id="ENSUPAP00010007073.1"/>
    </source>
</evidence>
<sequence length="190" mass="21240">MTLQKFPFYVGVFLITLSLVCIVANSLLLVPDGKTWSTDQLSEHVLLLPGFIGGGLMVLCLGITLVRDAWGGDSPIQPTFHTPVQFRSLRFYVILGLLGAIYCLIVSVVGLRIGPKCSMNGEWDYYFQRDEYLSHPEDWNFCEEPSKVVSWNVTFFSLLVVASSLEILLSCSYYSGGLSLCVHKYKLVLI</sequence>
<dbReference type="InterPro" id="IPR008661">
    <property type="entry name" value="L6_membrane"/>
</dbReference>
<name>A0A8D2H5X5_UROPR</name>
<dbReference type="PANTHER" id="PTHR14198:SF4">
    <property type="entry name" value="TRANSMEMBRANE 4 L6 FAMILY MEMBER 5"/>
    <property type="match status" value="1"/>
</dbReference>
<protein>
    <submittedName>
        <fullName evidence="7">Uncharacterized protein</fullName>
    </submittedName>
</protein>
<keyword evidence="8" id="KW-1185">Reference proteome</keyword>
<dbReference type="Ensembl" id="ENSUPAT00010008088.1">
    <property type="protein sequence ID" value="ENSUPAP00010007073.1"/>
    <property type="gene ID" value="ENSUPAG00010005704.1"/>
</dbReference>
<evidence type="ECO:0000256" key="3">
    <source>
        <dbReference type="ARBA" id="ARBA00022692"/>
    </source>
</evidence>
<dbReference type="Pfam" id="PF05805">
    <property type="entry name" value="L6_membrane"/>
    <property type="match status" value="1"/>
</dbReference>
<reference evidence="7" key="1">
    <citation type="submission" date="2025-08" db="UniProtKB">
        <authorList>
            <consortium name="Ensembl"/>
        </authorList>
    </citation>
    <scope>IDENTIFICATION</scope>
</reference>
<evidence type="ECO:0000256" key="4">
    <source>
        <dbReference type="ARBA" id="ARBA00022989"/>
    </source>
</evidence>
<feature type="transmembrane region" description="Helical" evidence="6">
    <location>
        <begin position="7"/>
        <end position="30"/>
    </location>
</feature>
<dbReference type="GeneTree" id="ENSGT01030000234590"/>
<keyword evidence="3 6" id="KW-0812">Transmembrane</keyword>
<keyword evidence="5 6" id="KW-0472">Membrane</keyword>
<feature type="transmembrane region" description="Helical" evidence="6">
    <location>
        <begin position="91"/>
        <end position="113"/>
    </location>
</feature>
<comment type="similarity">
    <text evidence="2">Belongs to the L6 tetraspanin family.</text>
</comment>
<evidence type="ECO:0000256" key="1">
    <source>
        <dbReference type="ARBA" id="ARBA00004141"/>
    </source>
</evidence>
<dbReference type="GO" id="GO:0016020">
    <property type="term" value="C:membrane"/>
    <property type="evidence" value="ECO:0007669"/>
    <property type="project" value="UniProtKB-SubCell"/>
</dbReference>
<dbReference type="AlphaFoldDB" id="A0A8D2H5X5"/>
<keyword evidence="4 6" id="KW-1133">Transmembrane helix</keyword>
<evidence type="ECO:0000313" key="8">
    <source>
        <dbReference type="Proteomes" id="UP000694417"/>
    </source>
</evidence>
<accession>A0A8D2H5X5</accession>
<reference evidence="7" key="2">
    <citation type="submission" date="2025-09" db="UniProtKB">
        <authorList>
            <consortium name="Ensembl"/>
        </authorList>
    </citation>
    <scope>IDENTIFICATION</scope>
</reference>
<comment type="subcellular location">
    <subcellularLocation>
        <location evidence="1">Membrane</location>
        <topology evidence="1">Multi-pass membrane protein</topology>
    </subcellularLocation>
</comment>
<evidence type="ECO:0000256" key="6">
    <source>
        <dbReference type="SAM" id="Phobius"/>
    </source>
</evidence>
<evidence type="ECO:0000256" key="2">
    <source>
        <dbReference type="ARBA" id="ARBA00006193"/>
    </source>
</evidence>
<proteinExistence type="inferred from homology"/>
<feature type="transmembrane region" description="Helical" evidence="6">
    <location>
        <begin position="50"/>
        <end position="70"/>
    </location>
</feature>
<feature type="transmembrane region" description="Helical" evidence="6">
    <location>
        <begin position="155"/>
        <end position="176"/>
    </location>
</feature>